<accession>A0A942T7C6</accession>
<dbReference type="EMBL" id="JAGYPE020000005">
    <property type="protein sequence ID" value="MCH6264901.1"/>
    <property type="molecule type" value="Genomic_DNA"/>
</dbReference>
<organism evidence="1">
    <name type="scientific">Neobacillus citreus</name>
    <dbReference type="NCBI Taxonomy" id="2833578"/>
    <lineage>
        <taxon>Bacteria</taxon>
        <taxon>Bacillati</taxon>
        <taxon>Bacillota</taxon>
        <taxon>Bacilli</taxon>
        <taxon>Bacillales</taxon>
        <taxon>Bacillaceae</taxon>
        <taxon>Neobacillus</taxon>
    </lineage>
</organism>
<keyword evidence="3" id="KW-1185">Reference proteome</keyword>
<evidence type="ECO:0000313" key="2">
    <source>
        <dbReference type="EMBL" id="MCH6264901.1"/>
    </source>
</evidence>
<protein>
    <submittedName>
        <fullName evidence="1">Uncharacterized protein</fullName>
    </submittedName>
</protein>
<gene>
    <name evidence="2" type="ORF">KHB02_005110</name>
    <name evidence="1" type="ORF">KHB02_33965</name>
</gene>
<dbReference type="Proteomes" id="UP000677265">
    <property type="component" value="Unassembled WGS sequence"/>
</dbReference>
<name>A0A942T7C6_9BACI</name>
<reference evidence="1" key="1">
    <citation type="submission" date="2021-05" db="EMBL/GenBank/DDBJ databases">
        <title>Novel Bacillus species.</title>
        <authorList>
            <person name="Liu G."/>
        </authorList>
    </citation>
    <scope>NUCLEOTIDE SEQUENCE</scope>
    <source>
        <strain evidence="1 3">FJAT-50051</strain>
    </source>
</reference>
<evidence type="ECO:0000313" key="1">
    <source>
        <dbReference type="EMBL" id="MBS4186378.1"/>
    </source>
</evidence>
<sequence>MKVIMGESISSMEKYLLNEEATGGNNNDYNGTAAHLCSWAALVSRHNESAGKGNKRAAIVVAHVDFADRILPFNKKRNVCRLRRRLL</sequence>
<comment type="caution">
    <text evidence="1">The sequence shown here is derived from an EMBL/GenBank/DDBJ whole genome shotgun (WGS) entry which is preliminary data.</text>
</comment>
<proteinExistence type="predicted"/>
<dbReference type="EMBL" id="JAGYPE010000007">
    <property type="protein sequence ID" value="MBS4186378.1"/>
    <property type="molecule type" value="Genomic_DNA"/>
</dbReference>
<dbReference type="AlphaFoldDB" id="A0A942T7C6"/>
<evidence type="ECO:0000313" key="3">
    <source>
        <dbReference type="Proteomes" id="UP000677265"/>
    </source>
</evidence>